<protein>
    <submittedName>
        <fullName evidence="1">Uncharacterized protein</fullName>
    </submittedName>
</protein>
<evidence type="ECO:0000313" key="1">
    <source>
        <dbReference type="EMBL" id="CBX27521.1"/>
    </source>
</evidence>
<gene>
    <name evidence="1" type="ORF">N47_H23430</name>
</gene>
<sequence>MKRAYNTSMPHEHPVLLASAYLHSFHNFTEHCHNMSI</sequence>
<name>E1YAC7_9BACT</name>
<proteinExistence type="predicted"/>
<dbReference type="AlphaFoldDB" id="E1YAC7"/>
<reference evidence="1" key="1">
    <citation type="journal article" date="2011" name="Environ. Microbiol.">
        <title>Genomic insights into the metabolic potential of the polycyclic aromatic hydrocarbon degrading sulfate-reducing Deltaproteobacterium N47.</title>
        <authorList>
            <person name="Bergmann F."/>
            <person name="Selesi D."/>
            <person name="Weinmaier T."/>
            <person name="Tischler P."/>
            <person name="Rattei T."/>
            <person name="Meckenstock R.U."/>
        </authorList>
    </citation>
    <scope>NUCLEOTIDE SEQUENCE</scope>
</reference>
<organism evidence="1">
    <name type="scientific">uncultured Desulfobacterium sp</name>
    <dbReference type="NCBI Taxonomy" id="201089"/>
    <lineage>
        <taxon>Bacteria</taxon>
        <taxon>Pseudomonadati</taxon>
        <taxon>Thermodesulfobacteriota</taxon>
        <taxon>Desulfobacteria</taxon>
        <taxon>Desulfobacterales</taxon>
        <taxon>Desulfobacteriaceae</taxon>
        <taxon>Desulfobacterium</taxon>
        <taxon>environmental samples</taxon>
    </lineage>
</organism>
<accession>E1YAC7</accession>
<dbReference type="EMBL" id="FR695866">
    <property type="protein sequence ID" value="CBX27521.1"/>
    <property type="molecule type" value="Genomic_DNA"/>
</dbReference>